<dbReference type="PANTHER" id="PTHR42899">
    <property type="entry name" value="SPERMATOGENESIS-ASSOCIATED PROTEIN 20"/>
    <property type="match status" value="1"/>
</dbReference>
<dbReference type="Gene3D" id="1.50.10.10">
    <property type="match status" value="1"/>
</dbReference>
<gene>
    <name evidence="2" type="ORF">SGLAU_21380</name>
</gene>
<dbReference type="SUPFAM" id="SSF52833">
    <property type="entry name" value="Thioredoxin-like"/>
    <property type="match status" value="1"/>
</dbReference>
<protein>
    <recommendedName>
        <fullName evidence="1">Spermatogenesis-associated protein 20-like TRX domain-containing protein</fullName>
    </recommendedName>
</protein>
<dbReference type="STRING" id="1907.SGLAU_21380"/>
<dbReference type="Proteomes" id="UP000029482">
    <property type="component" value="Chromosome"/>
</dbReference>
<dbReference type="CDD" id="cd02955">
    <property type="entry name" value="SSP411"/>
    <property type="match status" value="1"/>
</dbReference>
<dbReference type="InterPro" id="IPR004879">
    <property type="entry name" value="Ssp411-like_TRX"/>
</dbReference>
<dbReference type="Pfam" id="PF03190">
    <property type="entry name" value="Thioredox_DsbH"/>
    <property type="match status" value="1"/>
</dbReference>
<reference evidence="3" key="1">
    <citation type="journal article" date="2015" name="J. Biotechnol.">
        <title>Complete genome sequence of the actinobacterium Streptomyces glaucescens GLA.O (DSM 40922) consisting of a linear chromosome and one linear plasmid.</title>
        <authorList>
            <person name="Ortseifen V."/>
            <person name="Winkler A."/>
            <person name="Albersmeier A."/>
            <person name="Wendler S."/>
            <person name="Puhler A."/>
            <person name="Kalinowski J."/>
            <person name="Ruckert C."/>
        </authorList>
    </citation>
    <scope>NUCLEOTIDE SEQUENCE [LARGE SCALE GENOMIC DNA]</scope>
    <source>
        <strain evidence="3">DSM 40922 / GLA O</strain>
    </source>
</reference>
<dbReference type="HOGENOM" id="CLU_014051_4_2_11"/>
<proteinExistence type="predicted"/>
<dbReference type="AlphaFoldDB" id="A0A089XGC1"/>
<dbReference type="KEGG" id="sgu:SGLAU_21380"/>
<dbReference type="InterPro" id="IPR008928">
    <property type="entry name" value="6-hairpin_glycosidase_sf"/>
</dbReference>
<dbReference type="InterPro" id="IPR036249">
    <property type="entry name" value="Thioredoxin-like_sf"/>
</dbReference>
<accession>A0A089XGC1</accession>
<dbReference type="eggNOG" id="COG1331">
    <property type="taxonomic scope" value="Bacteria"/>
</dbReference>
<dbReference type="RefSeq" id="WP_043503675.1">
    <property type="nucleotide sequence ID" value="NZ_CP009438.1"/>
</dbReference>
<organism evidence="2 3">
    <name type="scientific">Streptomyces glaucescens</name>
    <dbReference type="NCBI Taxonomy" id="1907"/>
    <lineage>
        <taxon>Bacteria</taxon>
        <taxon>Bacillati</taxon>
        <taxon>Actinomycetota</taxon>
        <taxon>Actinomycetes</taxon>
        <taxon>Kitasatosporales</taxon>
        <taxon>Streptomycetaceae</taxon>
        <taxon>Streptomyces</taxon>
    </lineage>
</organism>
<dbReference type="Gene3D" id="3.40.30.10">
    <property type="entry name" value="Glutaredoxin"/>
    <property type="match status" value="1"/>
</dbReference>
<dbReference type="GO" id="GO:0005975">
    <property type="term" value="P:carbohydrate metabolic process"/>
    <property type="evidence" value="ECO:0007669"/>
    <property type="project" value="InterPro"/>
</dbReference>
<keyword evidence="3" id="KW-1185">Reference proteome</keyword>
<sequence length="679" mass="73767">MANRLAHETSPYLLQHADNPVDWWPWSEEAFEEARRRDVPVHLSVGYSSCHWCHVLAKESFEDEAVAGYMNEHFVNIKVDREERPDVDAVYMEAVQAATGQGGWPMTVFLTPDAEPFYFGTYFPPAPRHGMPSFRQVLEGVRLAWDDRREEVADVAGKIVRDLAGREIDYGAGKQVPGEQELAQALLGLTREYDPQRGGFGGAPKFPPSMVLEFLLRHAARTGSEGALQMAADTCERMARGGIYDQLGGGFARYSVDRDWVVPHFEKMLYDNALLCRVYAHLWRATGSERARRVALETADFLVRELRTPEGGFASALDADSDDGTGRHVEGAYYVWTPEQLRAVLGEEDARLAAQYFGVTEEGTFEEGASVLQLPQQEGVFDAARVADVRQRLLRARAERAAPGRDDKVVAAWNGLAIAALAETGAYFDRPDLVDAALAAADLLVRVHLDEQGRLARTSKDGRAGAHAGVLEDYGDVAEGFLALASVTGEGVWLDFAGLLLDHVLVRFADEESGALFDTAADAERLIRRPQDPTDNAAPSGWTAAAGALLSYAAQTGSEAHRTAAERALGVVRVLGPRVPRFIGWGLAVAEALLDGPREVAVVGPAFDDAAARELHRTALLGTAPGAVVAYGPVGGDEFPLLADRPLSGGEPTAYVCRNFTCDAPTTDPERLRTALSGR</sequence>
<dbReference type="InterPro" id="IPR012341">
    <property type="entry name" value="6hp_glycosidase-like_sf"/>
</dbReference>
<dbReference type="SUPFAM" id="SSF48208">
    <property type="entry name" value="Six-hairpin glycosidases"/>
    <property type="match status" value="1"/>
</dbReference>
<evidence type="ECO:0000259" key="1">
    <source>
        <dbReference type="Pfam" id="PF03190"/>
    </source>
</evidence>
<evidence type="ECO:0000313" key="2">
    <source>
        <dbReference type="EMBL" id="AIS00230.1"/>
    </source>
</evidence>
<dbReference type="PANTHER" id="PTHR42899:SF1">
    <property type="entry name" value="SPERMATOGENESIS-ASSOCIATED PROTEIN 20"/>
    <property type="match status" value="1"/>
</dbReference>
<dbReference type="InterPro" id="IPR024705">
    <property type="entry name" value="Ssp411"/>
</dbReference>
<dbReference type="EMBL" id="CP009438">
    <property type="protein sequence ID" value="AIS00230.1"/>
    <property type="molecule type" value="Genomic_DNA"/>
</dbReference>
<evidence type="ECO:0000313" key="3">
    <source>
        <dbReference type="Proteomes" id="UP000029482"/>
    </source>
</evidence>
<feature type="domain" description="Spermatogenesis-associated protein 20-like TRX" evidence="1">
    <location>
        <begin position="3"/>
        <end position="163"/>
    </location>
</feature>
<dbReference type="PIRSF" id="PIRSF006402">
    <property type="entry name" value="UCP006402_thioredoxin"/>
    <property type="match status" value="1"/>
</dbReference>
<name>A0A089XGC1_STRGA</name>
<dbReference type="OrthoDB" id="9762614at2"/>